<dbReference type="RefSeq" id="XP_066085185.1">
    <property type="nucleotide sequence ID" value="XM_066229088.1"/>
</dbReference>
<evidence type="ECO:0000256" key="4">
    <source>
        <dbReference type="ARBA" id="ARBA00023002"/>
    </source>
</evidence>
<dbReference type="Gene3D" id="3.50.50.60">
    <property type="entry name" value="FAD/NAD(P)-binding domain"/>
    <property type="match status" value="1"/>
</dbReference>
<dbReference type="GO" id="GO:0004499">
    <property type="term" value="F:N,N-dimethylaniline monooxygenase activity"/>
    <property type="evidence" value="ECO:0007669"/>
    <property type="project" value="InterPro"/>
</dbReference>
<keyword evidence="3" id="KW-0274">FAD</keyword>
<comment type="similarity">
    <text evidence="1">Belongs to the FMO family.</text>
</comment>
<evidence type="ECO:0000313" key="5">
    <source>
        <dbReference type="EMBL" id="WWD07218.1"/>
    </source>
</evidence>
<reference evidence="5 6" key="1">
    <citation type="submission" date="2024-01" db="EMBL/GenBank/DDBJ databases">
        <title>Comparative genomics of Cryptococcus and Kwoniella reveals pathogenesis evolution and contrasting modes of karyotype evolution via chromosome fusion or intercentromeric recombination.</title>
        <authorList>
            <person name="Coelho M.A."/>
            <person name="David-Palma M."/>
            <person name="Shea T."/>
            <person name="Bowers K."/>
            <person name="McGinley-Smith S."/>
            <person name="Mohammad A.W."/>
            <person name="Gnirke A."/>
            <person name="Yurkov A.M."/>
            <person name="Nowrousian M."/>
            <person name="Sun S."/>
            <person name="Cuomo C.A."/>
            <person name="Heitman J."/>
        </authorList>
    </citation>
    <scope>NUCLEOTIDE SEQUENCE [LARGE SCALE GENOMIC DNA]</scope>
    <source>
        <strain evidence="5 6">PYCC6329</strain>
    </source>
</reference>
<dbReference type="InterPro" id="IPR020946">
    <property type="entry name" value="Flavin_mOase-like"/>
</dbReference>
<dbReference type="PANTHER" id="PTHR23023">
    <property type="entry name" value="DIMETHYLANILINE MONOOXYGENASE"/>
    <property type="match status" value="1"/>
</dbReference>
<sequence length="193" mass="21306">MTIIPSTALPPFSRVAIIGAGGASGLAAIAQLLDKGAKPDQIVGYEARDTAGGVWNYDEDAGQCNVTWAEDGSLALRTEAEIYDAGRNGPNAIYDGLRTNLPQECMTFRDTPHQKGTETFPTYHQIASYLQNYAKDKGLLSLIRFKTLVRQVHHTPDTTDTSKRWTVVVEYVDVKGKLVNDLQYFSHISKWIS</sequence>
<keyword evidence="2" id="KW-0285">Flavoprotein</keyword>
<gene>
    <name evidence="5" type="ORF">V865_005315</name>
</gene>
<evidence type="ECO:0000256" key="2">
    <source>
        <dbReference type="ARBA" id="ARBA00022630"/>
    </source>
</evidence>
<dbReference type="InterPro" id="IPR050346">
    <property type="entry name" value="FMO-like"/>
</dbReference>
<evidence type="ECO:0000256" key="1">
    <source>
        <dbReference type="ARBA" id="ARBA00009183"/>
    </source>
</evidence>
<dbReference type="GO" id="GO:0050661">
    <property type="term" value="F:NADP binding"/>
    <property type="evidence" value="ECO:0007669"/>
    <property type="project" value="InterPro"/>
</dbReference>
<dbReference type="KEGG" id="ker:91104116"/>
<accession>A0AAX4KNC8</accession>
<evidence type="ECO:0000256" key="3">
    <source>
        <dbReference type="ARBA" id="ARBA00022827"/>
    </source>
</evidence>
<dbReference type="Pfam" id="PF00743">
    <property type="entry name" value="FMO-like"/>
    <property type="match status" value="1"/>
</dbReference>
<dbReference type="Proteomes" id="UP001358614">
    <property type="component" value="Chromosome 1"/>
</dbReference>
<dbReference type="AlphaFoldDB" id="A0AAX4KNC8"/>
<dbReference type="GeneID" id="91104116"/>
<name>A0AAX4KNC8_9TREE</name>
<evidence type="ECO:0000313" key="6">
    <source>
        <dbReference type="Proteomes" id="UP001358614"/>
    </source>
</evidence>
<keyword evidence="6" id="KW-1185">Reference proteome</keyword>
<proteinExistence type="inferred from homology"/>
<dbReference type="EMBL" id="CP144089">
    <property type="protein sequence ID" value="WWD07218.1"/>
    <property type="molecule type" value="Genomic_DNA"/>
</dbReference>
<dbReference type="GO" id="GO:0050660">
    <property type="term" value="F:flavin adenine dinucleotide binding"/>
    <property type="evidence" value="ECO:0007669"/>
    <property type="project" value="InterPro"/>
</dbReference>
<dbReference type="InterPro" id="IPR036188">
    <property type="entry name" value="FAD/NAD-bd_sf"/>
</dbReference>
<protein>
    <recommendedName>
        <fullName evidence="7">FAD/NAD(P)-binding domain-containing protein</fullName>
    </recommendedName>
</protein>
<evidence type="ECO:0008006" key="7">
    <source>
        <dbReference type="Google" id="ProtNLM"/>
    </source>
</evidence>
<organism evidence="5 6">
    <name type="scientific">Kwoniella europaea PYCC6329</name>
    <dbReference type="NCBI Taxonomy" id="1423913"/>
    <lineage>
        <taxon>Eukaryota</taxon>
        <taxon>Fungi</taxon>
        <taxon>Dikarya</taxon>
        <taxon>Basidiomycota</taxon>
        <taxon>Agaricomycotina</taxon>
        <taxon>Tremellomycetes</taxon>
        <taxon>Tremellales</taxon>
        <taxon>Cryptococcaceae</taxon>
        <taxon>Kwoniella</taxon>
    </lineage>
</organism>
<dbReference type="SUPFAM" id="SSF51905">
    <property type="entry name" value="FAD/NAD(P)-binding domain"/>
    <property type="match status" value="1"/>
</dbReference>
<keyword evidence="4" id="KW-0560">Oxidoreductase</keyword>